<protein>
    <recommendedName>
        <fullName evidence="5">Tyr recombinase domain-containing protein</fullName>
    </recommendedName>
</protein>
<dbReference type="AlphaFoldDB" id="A0A6J8E6R2"/>
<dbReference type="EMBL" id="CACVKT020008396">
    <property type="protein sequence ID" value="CAC5415272.1"/>
    <property type="molecule type" value="Genomic_DNA"/>
</dbReference>
<accession>A0A6J8E6R2</accession>
<evidence type="ECO:0000313" key="4">
    <source>
        <dbReference type="Proteomes" id="UP000507470"/>
    </source>
</evidence>
<keyword evidence="2" id="KW-0472">Membrane</keyword>
<evidence type="ECO:0000313" key="3">
    <source>
        <dbReference type="EMBL" id="CAC5415272.1"/>
    </source>
</evidence>
<feature type="transmembrane region" description="Helical" evidence="2">
    <location>
        <begin position="87"/>
        <end position="108"/>
    </location>
</feature>
<feature type="region of interest" description="Disordered" evidence="1">
    <location>
        <begin position="118"/>
        <end position="140"/>
    </location>
</feature>
<keyword evidence="2" id="KW-0812">Transmembrane</keyword>
<organism evidence="3 4">
    <name type="scientific">Mytilus coruscus</name>
    <name type="common">Sea mussel</name>
    <dbReference type="NCBI Taxonomy" id="42192"/>
    <lineage>
        <taxon>Eukaryota</taxon>
        <taxon>Metazoa</taxon>
        <taxon>Spiralia</taxon>
        <taxon>Lophotrochozoa</taxon>
        <taxon>Mollusca</taxon>
        <taxon>Bivalvia</taxon>
        <taxon>Autobranchia</taxon>
        <taxon>Pteriomorphia</taxon>
        <taxon>Mytilida</taxon>
        <taxon>Mytiloidea</taxon>
        <taxon>Mytilidae</taxon>
        <taxon>Mytilinae</taxon>
        <taxon>Mytilus</taxon>
    </lineage>
</organism>
<name>A0A6J8E6R2_MYTCO</name>
<reference evidence="3 4" key="1">
    <citation type="submission" date="2020-06" db="EMBL/GenBank/DDBJ databases">
        <authorList>
            <person name="Li R."/>
            <person name="Bekaert M."/>
        </authorList>
    </citation>
    <scope>NUCLEOTIDE SEQUENCE [LARGE SCALE GENOMIC DNA]</scope>
    <source>
        <strain evidence="4">wild</strain>
    </source>
</reference>
<sequence>MCEEGGIQGRNTNHSVKKTAITALVHEDIPDTRIMQLSGHKNVQSINSYSSASIEQRIDEDRGEIVSIPTVIIQQQKSAQSDKSGSIAAGTGTSMIVVIVVISVLILIHRRRLSNEKTTCQESQSSGRIKDKVDGHINNKTPQPVVYHEIVSPHTGKLKYPQTVNNIAYDYAHSNCTPQLQNVKQSANNSIQAHTESNQLNNKAFQKGYEMAKVQNVTRDCSESVMASNYCLAKPISSNTEDESDPYAINRDYDHLDNVK</sequence>
<feature type="compositionally biased region" description="Basic and acidic residues" evidence="1">
    <location>
        <begin position="128"/>
        <end position="137"/>
    </location>
</feature>
<feature type="region of interest" description="Disordered" evidence="1">
    <location>
        <begin position="236"/>
        <end position="260"/>
    </location>
</feature>
<keyword evidence="4" id="KW-1185">Reference proteome</keyword>
<proteinExistence type="predicted"/>
<feature type="compositionally biased region" description="Polar residues" evidence="1">
    <location>
        <begin position="118"/>
        <end position="127"/>
    </location>
</feature>
<feature type="compositionally biased region" description="Basic and acidic residues" evidence="1">
    <location>
        <begin position="251"/>
        <end position="260"/>
    </location>
</feature>
<dbReference type="Proteomes" id="UP000507470">
    <property type="component" value="Unassembled WGS sequence"/>
</dbReference>
<evidence type="ECO:0000256" key="1">
    <source>
        <dbReference type="SAM" id="MobiDB-lite"/>
    </source>
</evidence>
<gene>
    <name evidence="3" type="ORF">MCOR_47978</name>
</gene>
<keyword evidence="2" id="KW-1133">Transmembrane helix</keyword>
<dbReference type="OrthoDB" id="6126568at2759"/>
<evidence type="ECO:0008006" key="5">
    <source>
        <dbReference type="Google" id="ProtNLM"/>
    </source>
</evidence>
<evidence type="ECO:0000256" key="2">
    <source>
        <dbReference type="SAM" id="Phobius"/>
    </source>
</evidence>